<keyword evidence="7" id="KW-1185">Reference proteome</keyword>
<feature type="domain" description="Tyr recombinase" evidence="4">
    <location>
        <begin position="117"/>
        <end position="333"/>
    </location>
</feature>
<dbReference type="GeneID" id="43369750"/>
<keyword evidence="1 3" id="KW-0238">DNA-binding</keyword>
<dbReference type="InterPro" id="IPR002104">
    <property type="entry name" value="Integrase_catalytic"/>
</dbReference>
<dbReference type="SUPFAM" id="SSF56349">
    <property type="entry name" value="DNA breaking-rejoining enzymes"/>
    <property type="match status" value="1"/>
</dbReference>
<keyword evidence="2" id="KW-0233">DNA recombination</keyword>
<dbReference type="GO" id="GO:0015074">
    <property type="term" value="P:DNA integration"/>
    <property type="evidence" value="ECO:0007669"/>
    <property type="project" value="InterPro"/>
</dbReference>
<accession>A0A6B9FER4</accession>
<evidence type="ECO:0000256" key="2">
    <source>
        <dbReference type="ARBA" id="ARBA00023172"/>
    </source>
</evidence>
<dbReference type="InterPro" id="IPR044068">
    <property type="entry name" value="CB"/>
</dbReference>
<protein>
    <submittedName>
        <fullName evidence="6">Site-specific integrase</fullName>
    </submittedName>
</protein>
<dbReference type="KEGG" id="hra:EI982_09395"/>
<dbReference type="GO" id="GO:0006310">
    <property type="term" value="P:DNA recombination"/>
    <property type="evidence" value="ECO:0007669"/>
    <property type="project" value="UniProtKB-KW"/>
</dbReference>
<evidence type="ECO:0000256" key="1">
    <source>
        <dbReference type="ARBA" id="ARBA00023125"/>
    </source>
</evidence>
<name>A0A6B9FER4_9EURY</name>
<evidence type="ECO:0000313" key="7">
    <source>
        <dbReference type="Proteomes" id="UP000428325"/>
    </source>
</evidence>
<dbReference type="Gene3D" id="1.10.443.10">
    <property type="entry name" value="Intergrase catalytic core"/>
    <property type="match status" value="1"/>
</dbReference>
<dbReference type="InterPro" id="IPR010998">
    <property type="entry name" value="Integrase_recombinase_N"/>
</dbReference>
<gene>
    <name evidence="6" type="ORF">EI982_09395</name>
</gene>
<dbReference type="PROSITE" id="PS51898">
    <property type="entry name" value="TYR_RECOMBINASE"/>
    <property type="match status" value="1"/>
</dbReference>
<dbReference type="RefSeq" id="WP_157689445.1">
    <property type="nucleotide sequence ID" value="NZ_CP034345.1"/>
</dbReference>
<dbReference type="EMBL" id="CP034345">
    <property type="protein sequence ID" value="QGX94989.1"/>
    <property type="molecule type" value="Genomic_DNA"/>
</dbReference>
<dbReference type="AlphaFoldDB" id="A0A6B9FER4"/>
<reference evidence="6 7" key="1">
    <citation type="submission" date="2018-12" db="EMBL/GenBank/DDBJ databases">
        <title>Complete genome sequence of Haloplanus rallus MBLA0036.</title>
        <authorList>
            <person name="Nam Y.-d."/>
            <person name="Kang J."/>
            <person name="Chung W.-H."/>
            <person name="Park Y.S."/>
        </authorList>
    </citation>
    <scope>NUCLEOTIDE SEQUENCE [LARGE SCALE GENOMIC DNA]</scope>
    <source>
        <strain evidence="6 7">MBLA0036</strain>
    </source>
</reference>
<organism evidence="6 7">
    <name type="scientific">Haloplanus rallus</name>
    <dbReference type="NCBI Taxonomy" id="1816183"/>
    <lineage>
        <taxon>Archaea</taxon>
        <taxon>Methanobacteriati</taxon>
        <taxon>Methanobacteriota</taxon>
        <taxon>Stenosarchaea group</taxon>
        <taxon>Halobacteria</taxon>
        <taxon>Halobacteriales</taxon>
        <taxon>Haloferacaceae</taxon>
        <taxon>Haloplanus</taxon>
    </lineage>
</organism>
<evidence type="ECO:0000313" key="6">
    <source>
        <dbReference type="EMBL" id="QGX94989.1"/>
    </source>
</evidence>
<dbReference type="CDD" id="cd00397">
    <property type="entry name" value="DNA_BRE_C"/>
    <property type="match status" value="1"/>
</dbReference>
<evidence type="ECO:0000259" key="4">
    <source>
        <dbReference type="PROSITE" id="PS51898"/>
    </source>
</evidence>
<sequence length="350" mass="40090">MGERDRDPGALSPRGAVQRYLRRRRADATDASVQSWKYRLKLWVEWVEGIGIDRVDELRGYDFDDYYGLRSGRVAPATLQNEMQTLRQFTEYLEQIDAVDDLADSVRIPDVDKDEISDDVSLEAADARELLRYYRGSDSYGSRNHALLKLAWWTGARQGALRALDVRDFYPEHQYVDVRHRPSTGSPLKNKSDGERPIGIPEGVVDVVETFIDENRYDVLDDHGRAPLLASTRGRPAESTMRDWAYLATEPCLHGPCPHGKDRETCEWTRYSHASKCPSSRSVHQIRSGSITWQLDQGLPPAVVAERVDSAVSTIKQHYDVATPRERLEERRRPFLENLDFDHDDTDTDE</sequence>
<dbReference type="Gene3D" id="1.10.150.130">
    <property type="match status" value="1"/>
</dbReference>
<dbReference type="Proteomes" id="UP000428325">
    <property type="component" value="Chromosome"/>
</dbReference>
<dbReference type="InterPro" id="IPR013762">
    <property type="entry name" value="Integrase-like_cat_sf"/>
</dbReference>
<dbReference type="PROSITE" id="PS51900">
    <property type="entry name" value="CB"/>
    <property type="match status" value="1"/>
</dbReference>
<dbReference type="GO" id="GO:0003677">
    <property type="term" value="F:DNA binding"/>
    <property type="evidence" value="ECO:0007669"/>
    <property type="project" value="UniProtKB-UniRule"/>
</dbReference>
<evidence type="ECO:0000259" key="5">
    <source>
        <dbReference type="PROSITE" id="PS51900"/>
    </source>
</evidence>
<evidence type="ECO:0000256" key="3">
    <source>
        <dbReference type="PROSITE-ProRule" id="PRU01248"/>
    </source>
</evidence>
<dbReference type="OrthoDB" id="198497at2157"/>
<proteinExistence type="predicted"/>
<feature type="domain" description="Core-binding (CB)" evidence="5">
    <location>
        <begin position="11"/>
        <end position="94"/>
    </location>
</feature>
<dbReference type="InterPro" id="IPR011010">
    <property type="entry name" value="DNA_brk_join_enz"/>
</dbReference>